<organism evidence="2 3">
    <name type="scientific">Ulvibacterium marinum</name>
    <dbReference type="NCBI Taxonomy" id="2419782"/>
    <lineage>
        <taxon>Bacteria</taxon>
        <taxon>Pseudomonadati</taxon>
        <taxon>Bacteroidota</taxon>
        <taxon>Flavobacteriia</taxon>
        <taxon>Flavobacteriales</taxon>
        <taxon>Flavobacteriaceae</taxon>
        <taxon>Ulvibacterium</taxon>
    </lineage>
</organism>
<feature type="transmembrane region" description="Helical" evidence="1">
    <location>
        <begin position="294"/>
        <end position="317"/>
    </location>
</feature>
<proteinExistence type="predicted"/>
<feature type="transmembrane region" description="Helical" evidence="1">
    <location>
        <begin position="195"/>
        <end position="216"/>
    </location>
</feature>
<accession>A0A3B0CDJ5</accession>
<protein>
    <submittedName>
        <fullName evidence="2">Uncharacterized protein</fullName>
    </submittedName>
</protein>
<dbReference type="EMBL" id="RBCJ01000002">
    <property type="protein sequence ID" value="RKN80986.1"/>
    <property type="molecule type" value="Genomic_DNA"/>
</dbReference>
<feature type="transmembrane region" description="Helical" evidence="1">
    <location>
        <begin position="241"/>
        <end position="260"/>
    </location>
</feature>
<evidence type="ECO:0000256" key="1">
    <source>
        <dbReference type="SAM" id="Phobius"/>
    </source>
</evidence>
<gene>
    <name evidence="2" type="ORF">D7Z94_08520</name>
</gene>
<keyword evidence="1" id="KW-0812">Transmembrane</keyword>
<sequence length="391" mass="46520">MFIVLVPFSIYIHLYFDDNAQSIHFFGFEYHHDLANNGVFLWSLLTRLIPFLLYIVWFLTNPYWWRYFILALLVYWIDSLAIDIFVYNEVIENNLLVFSIFINIVIIGLLVIFQKKSTRKSEASTVFGLKQNGFTQKYPRLHKVIDKEARFLTEAKQVLPKNEYLRKLMVIKTFIKNSLEHPTTKSGGPRPKKKWDLLMVALLVFTLFLLNSYKFIPENVKEYKVLWYTLHNHGFVDVHTFYWYVCIKLGVFLPMVIWFVTSRDWWRYAILSPIVLIFYQLLEGIAPQKITDEISLFKALPVILAVVCFLGWIAYMVRRKTKILELYDTITHEIEDMLSKIGSNNEMFSEKEAAFKDLKENTKGIQEKKRIDLLRDLREELLKEYALKNRM</sequence>
<keyword evidence="1" id="KW-1133">Transmembrane helix</keyword>
<feature type="transmembrane region" description="Helical" evidence="1">
    <location>
        <begin position="39"/>
        <end position="60"/>
    </location>
</feature>
<dbReference type="AlphaFoldDB" id="A0A3B0CDJ5"/>
<name>A0A3B0CDJ5_9FLAO</name>
<reference evidence="2 3" key="1">
    <citation type="submission" date="2018-10" db="EMBL/GenBank/DDBJ databases">
        <title>Ulvibacterium marinum gen. nov., sp. nov., a novel marine bacterium of the family Flavobacteriaceae, isolated from a culture of the green alga Ulva prolifera.</title>
        <authorList>
            <person name="Zhang Z."/>
        </authorList>
    </citation>
    <scope>NUCLEOTIDE SEQUENCE [LARGE SCALE GENOMIC DNA]</scope>
    <source>
        <strain evidence="2 3">CCMM003</strain>
    </source>
</reference>
<feature type="transmembrane region" description="Helical" evidence="1">
    <location>
        <begin position="67"/>
        <end position="87"/>
    </location>
</feature>
<comment type="caution">
    <text evidence="2">The sequence shown here is derived from an EMBL/GenBank/DDBJ whole genome shotgun (WGS) entry which is preliminary data.</text>
</comment>
<keyword evidence="1" id="KW-0472">Membrane</keyword>
<feature type="transmembrane region" description="Helical" evidence="1">
    <location>
        <begin position="265"/>
        <end position="282"/>
    </location>
</feature>
<evidence type="ECO:0000313" key="3">
    <source>
        <dbReference type="Proteomes" id="UP000276603"/>
    </source>
</evidence>
<evidence type="ECO:0000313" key="2">
    <source>
        <dbReference type="EMBL" id="RKN80986.1"/>
    </source>
</evidence>
<dbReference type="Proteomes" id="UP000276603">
    <property type="component" value="Unassembled WGS sequence"/>
</dbReference>
<feature type="transmembrane region" description="Helical" evidence="1">
    <location>
        <begin position="93"/>
        <end position="113"/>
    </location>
</feature>
<keyword evidence="3" id="KW-1185">Reference proteome</keyword>